<keyword evidence="3" id="KW-1185">Reference proteome</keyword>
<dbReference type="EMBL" id="MLFU01000002">
    <property type="protein sequence ID" value="KAK1511980.1"/>
    <property type="molecule type" value="Genomic_DNA"/>
</dbReference>
<protein>
    <submittedName>
        <fullName evidence="2">Uncharacterized protein</fullName>
    </submittedName>
</protein>
<name>A0ABQ9RSJ0_9PEZI</name>
<feature type="region of interest" description="Disordered" evidence="1">
    <location>
        <begin position="1"/>
        <end position="26"/>
    </location>
</feature>
<sequence length="26" mass="2878">MGERLMLSIYPRTASPRGPETQATNT</sequence>
<reference evidence="2 3" key="1">
    <citation type="submission" date="2016-10" db="EMBL/GenBank/DDBJ databases">
        <title>The genome sequence of Colletotrichum fioriniae PJ7.</title>
        <authorList>
            <person name="Baroncelli R."/>
        </authorList>
    </citation>
    <scope>NUCLEOTIDE SEQUENCE [LARGE SCALE GENOMIC DNA]</scope>
    <source>
        <strain evidence="2 3">Tom-12</strain>
    </source>
</reference>
<evidence type="ECO:0000256" key="1">
    <source>
        <dbReference type="SAM" id="MobiDB-lite"/>
    </source>
</evidence>
<organism evidence="2 3">
    <name type="scientific">Colletotrichum tamarilloi</name>
    <dbReference type="NCBI Taxonomy" id="1209934"/>
    <lineage>
        <taxon>Eukaryota</taxon>
        <taxon>Fungi</taxon>
        <taxon>Dikarya</taxon>
        <taxon>Ascomycota</taxon>
        <taxon>Pezizomycotina</taxon>
        <taxon>Sordariomycetes</taxon>
        <taxon>Hypocreomycetidae</taxon>
        <taxon>Glomerellales</taxon>
        <taxon>Glomerellaceae</taxon>
        <taxon>Colletotrichum</taxon>
        <taxon>Colletotrichum acutatum species complex</taxon>
    </lineage>
</organism>
<proteinExistence type="predicted"/>
<evidence type="ECO:0000313" key="3">
    <source>
        <dbReference type="Proteomes" id="UP001227543"/>
    </source>
</evidence>
<comment type="caution">
    <text evidence="2">The sequence shown here is derived from an EMBL/GenBank/DDBJ whole genome shotgun (WGS) entry which is preliminary data.</text>
</comment>
<evidence type="ECO:0000313" key="2">
    <source>
        <dbReference type="EMBL" id="KAK1511980.1"/>
    </source>
</evidence>
<gene>
    <name evidence="2" type="ORF">CTAM01_00910</name>
</gene>
<dbReference type="Proteomes" id="UP001227543">
    <property type="component" value="Unassembled WGS sequence"/>
</dbReference>
<accession>A0ABQ9RSJ0</accession>